<keyword evidence="8 13" id="KW-1133">Transmembrane helix</keyword>
<comment type="function">
    <text evidence="1">Membrane-anchoring subunit of succinate dehydrogenase (SDH).</text>
</comment>
<evidence type="ECO:0000256" key="13">
    <source>
        <dbReference type="SAM" id="Phobius"/>
    </source>
</evidence>
<dbReference type="Pfam" id="PF01127">
    <property type="entry name" value="Sdh_cyt"/>
    <property type="match status" value="1"/>
</dbReference>
<dbReference type="InterPro" id="IPR018495">
    <property type="entry name" value="Succ_DH_cyt_bsu_CS"/>
</dbReference>
<keyword evidence="6 13" id="KW-0812">Transmembrane</keyword>
<gene>
    <name evidence="14" type="ORF">B1A74_04815</name>
</gene>
<keyword evidence="9 12" id="KW-0408">Iron</keyword>
<evidence type="ECO:0000256" key="4">
    <source>
        <dbReference type="ARBA" id="ARBA00020076"/>
    </source>
</evidence>
<evidence type="ECO:0000256" key="7">
    <source>
        <dbReference type="ARBA" id="ARBA00022723"/>
    </source>
</evidence>
<dbReference type="RefSeq" id="WP_077243930.1">
    <property type="nucleotide sequence ID" value="NZ_MUZR01000013.1"/>
</dbReference>
<evidence type="ECO:0000256" key="11">
    <source>
        <dbReference type="ARBA" id="ARBA00025912"/>
    </source>
</evidence>
<evidence type="ECO:0000256" key="8">
    <source>
        <dbReference type="ARBA" id="ARBA00022989"/>
    </source>
</evidence>
<protein>
    <recommendedName>
        <fullName evidence="4">Succinate dehydrogenase cytochrome b556 subunit</fullName>
    </recommendedName>
</protein>
<feature type="transmembrane region" description="Helical" evidence="13">
    <location>
        <begin position="110"/>
        <end position="126"/>
    </location>
</feature>
<name>A0A1V2ZZW3_9GAMM</name>
<dbReference type="PROSITE" id="PS01000">
    <property type="entry name" value="SDH_CYT_1"/>
    <property type="match status" value="1"/>
</dbReference>
<evidence type="ECO:0000256" key="10">
    <source>
        <dbReference type="ARBA" id="ARBA00023136"/>
    </source>
</evidence>
<dbReference type="Gene3D" id="1.20.1300.10">
    <property type="entry name" value="Fumarate reductase/succinate dehydrogenase, transmembrane subunit"/>
    <property type="match status" value="1"/>
</dbReference>
<evidence type="ECO:0000256" key="9">
    <source>
        <dbReference type="ARBA" id="ARBA00023004"/>
    </source>
</evidence>
<evidence type="ECO:0000256" key="1">
    <source>
        <dbReference type="ARBA" id="ARBA00004050"/>
    </source>
</evidence>
<comment type="caution">
    <text evidence="14">The sequence shown here is derived from an EMBL/GenBank/DDBJ whole genome shotgun (WGS) entry which is preliminary data.</text>
</comment>
<feature type="transmembrane region" description="Helical" evidence="13">
    <location>
        <begin position="66"/>
        <end position="90"/>
    </location>
</feature>
<evidence type="ECO:0000313" key="14">
    <source>
        <dbReference type="EMBL" id="OOC10606.1"/>
    </source>
</evidence>
<comment type="cofactor">
    <cofactor evidence="12">
        <name>heme</name>
        <dbReference type="ChEBI" id="CHEBI:30413"/>
    </cofactor>
    <text evidence="12">The heme is bound between the two transmembrane subunits.</text>
</comment>
<dbReference type="GO" id="GO:0046872">
    <property type="term" value="F:metal ion binding"/>
    <property type="evidence" value="ECO:0007669"/>
    <property type="project" value="UniProtKB-KW"/>
</dbReference>
<dbReference type="CDD" id="cd03499">
    <property type="entry name" value="SQR_TypeC_SdhC"/>
    <property type="match status" value="1"/>
</dbReference>
<accession>A0A1V2ZZW3</accession>
<reference evidence="14 15" key="1">
    <citation type="submission" date="2017-02" db="EMBL/GenBank/DDBJ databases">
        <title>Genomic diversity within the haloalkaliphilic genus Thioalkalivibrio.</title>
        <authorList>
            <person name="Ahn A.-C."/>
            <person name="Meier-Kolthoff J."/>
            <person name="Overmars L."/>
            <person name="Richter M."/>
            <person name="Woyke T."/>
            <person name="Sorokin D.Y."/>
            <person name="Muyzer G."/>
        </authorList>
    </citation>
    <scope>NUCLEOTIDE SEQUENCE [LARGE SCALE GENOMIC DNA]</scope>
    <source>
        <strain evidence="14 15">HL17</strain>
    </source>
</reference>
<dbReference type="InterPro" id="IPR014314">
    <property type="entry name" value="Succ_DH_cytb556"/>
</dbReference>
<feature type="transmembrane region" description="Helical" evidence="13">
    <location>
        <begin position="20"/>
        <end position="46"/>
    </location>
</feature>
<comment type="subunit">
    <text evidence="11">Part of an enzyme complex containing four subunits: a flavoprotein, an iron-sulfur protein, plus two membrane-anchoring proteins, SdhC and SdhD. The complex can form homotrimers.</text>
</comment>
<dbReference type="STRING" id="252474.B1A74_04815"/>
<dbReference type="InterPro" id="IPR034804">
    <property type="entry name" value="SQR/QFR_C/D"/>
</dbReference>
<evidence type="ECO:0000256" key="2">
    <source>
        <dbReference type="ARBA" id="ARBA00004141"/>
    </source>
</evidence>
<feature type="binding site" description="axial binding residue" evidence="12">
    <location>
        <position position="82"/>
    </location>
    <ligand>
        <name>heme</name>
        <dbReference type="ChEBI" id="CHEBI:30413"/>
        <note>ligand shared with second transmembrane subunit</note>
    </ligand>
    <ligandPart>
        <name>Fe</name>
        <dbReference type="ChEBI" id="CHEBI:18248"/>
    </ligandPart>
</feature>
<dbReference type="AlphaFoldDB" id="A0A1V2ZZW3"/>
<organism evidence="14 15">
    <name type="scientific">Thioalkalivibrio halophilus</name>
    <dbReference type="NCBI Taxonomy" id="252474"/>
    <lineage>
        <taxon>Bacteria</taxon>
        <taxon>Pseudomonadati</taxon>
        <taxon>Pseudomonadota</taxon>
        <taxon>Gammaproteobacteria</taxon>
        <taxon>Chromatiales</taxon>
        <taxon>Ectothiorhodospiraceae</taxon>
        <taxon>Thioalkalivibrio</taxon>
    </lineage>
</organism>
<dbReference type="GO" id="GO:0006099">
    <property type="term" value="P:tricarboxylic acid cycle"/>
    <property type="evidence" value="ECO:0007669"/>
    <property type="project" value="InterPro"/>
</dbReference>
<evidence type="ECO:0000256" key="6">
    <source>
        <dbReference type="ARBA" id="ARBA00022692"/>
    </source>
</evidence>
<dbReference type="GO" id="GO:0009055">
    <property type="term" value="F:electron transfer activity"/>
    <property type="evidence" value="ECO:0007669"/>
    <property type="project" value="InterPro"/>
</dbReference>
<evidence type="ECO:0000256" key="12">
    <source>
        <dbReference type="PIRSR" id="PIRSR000178-1"/>
    </source>
</evidence>
<evidence type="ECO:0000256" key="3">
    <source>
        <dbReference type="ARBA" id="ARBA00007244"/>
    </source>
</evidence>
<dbReference type="PIRSF" id="PIRSF000178">
    <property type="entry name" value="SDH_cyt_b560"/>
    <property type="match status" value="1"/>
</dbReference>
<dbReference type="InterPro" id="IPR000701">
    <property type="entry name" value="SuccDH_FuR_B_TM-su"/>
</dbReference>
<keyword evidence="5 12" id="KW-0349">Heme</keyword>
<dbReference type="NCBIfam" id="TIGR02970">
    <property type="entry name" value="succ_dehyd_cytB"/>
    <property type="match status" value="1"/>
</dbReference>
<comment type="similarity">
    <text evidence="3">Belongs to the cytochrome b560 family.</text>
</comment>
<dbReference type="GO" id="GO:0016020">
    <property type="term" value="C:membrane"/>
    <property type="evidence" value="ECO:0007669"/>
    <property type="project" value="UniProtKB-SubCell"/>
</dbReference>
<evidence type="ECO:0000256" key="5">
    <source>
        <dbReference type="ARBA" id="ARBA00022617"/>
    </source>
</evidence>
<comment type="subcellular location">
    <subcellularLocation>
        <location evidence="2">Membrane</location>
        <topology evidence="2">Multi-pass membrane protein</topology>
    </subcellularLocation>
</comment>
<dbReference type="Proteomes" id="UP000189177">
    <property type="component" value="Unassembled WGS sequence"/>
</dbReference>
<dbReference type="SUPFAM" id="SSF81343">
    <property type="entry name" value="Fumarate reductase respiratory complex transmembrane subunits"/>
    <property type="match status" value="1"/>
</dbReference>
<proteinExistence type="inferred from homology"/>
<dbReference type="OrthoDB" id="9799441at2"/>
<keyword evidence="15" id="KW-1185">Reference proteome</keyword>
<keyword evidence="7 12" id="KW-0479">Metal-binding</keyword>
<keyword evidence="10 13" id="KW-0472">Membrane</keyword>
<evidence type="ECO:0000313" key="15">
    <source>
        <dbReference type="Proteomes" id="UP000189177"/>
    </source>
</evidence>
<sequence length="127" mass="14026">MARPPARPVFLDLRRIRFPLNAVVSILHRVTGVLLILAIPVLLWLLQLSLSGPEGFARVAGWVGHPLGLLVLLGVLWWLLHHLFAGIRYLAMEFGIGEDREGSLRTARQALIAGVVATLIVWGGLWL</sequence>
<dbReference type="EMBL" id="MUZR01000013">
    <property type="protein sequence ID" value="OOC10606.1"/>
    <property type="molecule type" value="Genomic_DNA"/>
</dbReference>